<comment type="caution">
    <text evidence="2">The sequence shown here is derived from an EMBL/GenBank/DDBJ whole genome shotgun (WGS) entry which is preliminary data.</text>
</comment>
<reference evidence="2" key="1">
    <citation type="journal article" date="2020" name="Stud. Mycol.">
        <title>101 Dothideomycetes genomes: a test case for predicting lifestyles and emergence of pathogens.</title>
        <authorList>
            <person name="Haridas S."/>
            <person name="Albert R."/>
            <person name="Binder M."/>
            <person name="Bloem J."/>
            <person name="Labutti K."/>
            <person name="Salamov A."/>
            <person name="Andreopoulos B."/>
            <person name="Baker S."/>
            <person name="Barry K."/>
            <person name="Bills G."/>
            <person name="Bluhm B."/>
            <person name="Cannon C."/>
            <person name="Castanera R."/>
            <person name="Culley D."/>
            <person name="Daum C."/>
            <person name="Ezra D."/>
            <person name="Gonzalez J."/>
            <person name="Henrissat B."/>
            <person name="Kuo A."/>
            <person name="Liang C."/>
            <person name="Lipzen A."/>
            <person name="Lutzoni F."/>
            <person name="Magnuson J."/>
            <person name="Mondo S."/>
            <person name="Nolan M."/>
            <person name="Ohm R."/>
            <person name="Pangilinan J."/>
            <person name="Park H.-J."/>
            <person name="Ramirez L."/>
            <person name="Alfaro M."/>
            <person name="Sun H."/>
            <person name="Tritt A."/>
            <person name="Yoshinaga Y."/>
            <person name="Zwiers L.-H."/>
            <person name="Turgeon B."/>
            <person name="Goodwin S."/>
            <person name="Spatafora J."/>
            <person name="Crous P."/>
            <person name="Grigoriev I."/>
        </authorList>
    </citation>
    <scope>NUCLEOTIDE SEQUENCE</scope>
    <source>
        <strain evidence="2">CBS 116435</strain>
    </source>
</reference>
<dbReference type="Proteomes" id="UP000799441">
    <property type="component" value="Unassembled WGS sequence"/>
</dbReference>
<name>A0A9P4UP63_9PEZI</name>
<organism evidence="2 3">
    <name type="scientific">Polychaeton citri CBS 116435</name>
    <dbReference type="NCBI Taxonomy" id="1314669"/>
    <lineage>
        <taxon>Eukaryota</taxon>
        <taxon>Fungi</taxon>
        <taxon>Dikarya</taxon>
        <taxon>Ascomycota</taxon>
        <taxon>Pezizomycotina</taxon>
        <taxon>Dothideomycetes</taxon>
        <taxon>Dothideomycetidae</taxon>
        <taxon>Capnodiales</taxon>
        <taxon>Capnodiaceae</taxon>
        <taxon>Polychaeton</taxon>
    </lineage>
</organism>
<feature type="region of interest" description="Disordered" evidence="1">
    <location>
        <begin position="1"/>
        <end position="29"/>
    </location>
</feature>
<feature type="compositionally biased region" description="Polar residues" evidence="1">
    <location>
        <begin position="12"/>
        <end position="21"/>
    </location>
</feature>
<evidence type="ECO:0000313" key="2">
    <source>
        <dbReference type="EMBL" id="KAF2720478.1"/>
    </source>
</evidence>
<gene>
    <name evidence="2" type="ORF">K431DRAFT_91849</name>
</gene>
<protein>
    <submittedName>
        <fullName evidence="2">Uncharacterized protein</fullName>
    </submittedName>
</protein>
<evidence type="ECO:0000313" key="3">
    <source>
        <dbReference type="Proteomes" id="UP000799441"/>
    </source>
</evidence>
<accession>A0A9P4UP63</accession>
<keyword evidence="3" id="KW-1185">Reference proteome</keyword>
<dbReference type="AlphaFoldDB" id="A0A9P4UP63"/>
<evidence type="ECO:0000256" key="1">
    <source>
        <dbReference type="SAM" id="MobiDB-lite"/>
    </source>
</evidence>
<proteinExistence type="predicted"/>
<sequence>MGLRSRLVQPKWQISSTQQQPGCRPCTDGRTRANYTNEMDHHHHHHHHHIISSRLRSLPHSSSSSSCFGSTMPLAEGKRWVLSVREEEKEEDGQLSLTVLPPFGFCATVFKRMDGTLRRRLVPVRQCIVVPCVL</sequence>
<dbReference type="EMBL" id="MU003799">
    <property type="protein sequence ID" value="KAF2720478.1"/>
    <property type="molecule type" value="Genomic_DNA"/>
</dbReference>